<feature type="domain" description="IDEAL" evidence="1">
    <location>
        <begin position="38"/>
        <end position="74"/>
    </location>
</feature>
<dbReference type="SMART" id="SM00914">
    <property type="entry name" value="IDEAL"/>
    <property type="match status" value="1"/>
</dbReference>
<organism evidence="2 3">
    <name type="scientific">Alkalibacillus salilacus</name>
    <dbReference type="NCBI Taxonomy" id="284582"/>
    <lineage>
        <taxon>Bacteria</taxon>
        <taxon>Bacillati</taxon>
        <taxon>Bacillota</taxon>
        <taxon>Bacilli</taxon>
        <taxon>Bacillales</taxon>
        <taxon>Bacillaceae</taxon>
        <taxon>Alkalibacillus</taxon>
    </lineage>
</organism>
<comment type="caution">
    <text evidence="2">The sequence shown here is derived from an EMBL/GenBank/DDBJ whole genome shotgun (WGS) entry which is preliminary data.</text>
</comment>
<evidence type="ECO:0000313" key="2">
    <source>
        <dbReference type="EMBL" id="MDQ0159910.1"/>
    </source>
</evidence>
<keyword evidence="3" id="KW-1185">Reference proteome</keyword>
<evidence type="ECO:0000259" key="1">
    <source>
        <dbReference type="SMART" id="SM00914"/>
    </source>
</evidence>
<evidence type="ECO:0000313" key="3">
    <source>
        <dbReference type="Proteomes" id="UP001224359"/>
    </source>
</evidence>
<sequence length="79" mass="9344">MKKQVTSYVLVKNQFPSETTFKARRDIPYEVKLASRLFLDEITYTFNKQRLEEQINDALDTGDVQSFIELSQQYGKYVK</sequence>
<dbReference type="RefSeq" id="WP_306976747.1">
    <property type="nucleotide sequence ID" value="NZ_JAUSTQ010000007.1"/>
</dbReference>
<protein>
    <submittedName>
        <fullName evidence="2">Uncharacterized protein YpiB (UPF0302 family)</fullName>
    </submittedName>
</protein>
<name>A0ABT9VG05_9BACI</name>
<proteinExistence type="predicted"/>
<dbReference type="InterPro" id="IPR014957">
    <property type="entry name" value="IDEAL_dom"/>
</dbReference>
<dbReference type="Proteomes" id="UP001224359">
    <property type="component" value="Unassembled WGS sequence"/>
</dbReference>
<accession>A0ABT9VG05</accession>
<dbReference type="Pfam" id="PF08858">
    <property type="entry name" value="IDEAL"/>
    <property type="match status" value="1"/>
</dbReference>
<dbReference type="Gene3D" id="4.10.810.10">
    <property type="entry name" value="Virus Scaffolding Protein, Chain A"/>
    <property type="match status" value="1"/>
</dbReference>
<reference evidence="2 3" key="1">
    <citation type="submission" date="2023-07" db="EMBL/GenBank/DDBJ databases">
        <title>Genomic Encyclopedia of Type Strains, Phase IV (KMG-IV): sequencing the most valuable type-strain genomes for metagenomic binning, comparative biology and taxonomic classification.</title>
        <authorList>
            <person name="Goeker M."/>
        </authorList>
    </citation>
    <scope>NUCLEOTIDE SEQUENCE [LARGE SCALE GENOMIC DNA]</scope>
    <source>
        <strain evidence="2 3">DSM 16460</strain>
    </source>
</reference>
<dbReference type="EMBL" id="JAUSTQ010000007">
    <property type="protein sequence ID" value="MDQ0159910.1"/>
    <property type="molecule type" value="Genomic_DNA"/>
</dbReference>
<dbReference type="InterPro" id="IPR027393">
    <property type="entry name" value="Virus_scaffolding_prot_C"/>
</dbReference>
<gene>
    <name evidence="2" type="ORF">J2S77_001897</name>
</gene>